<dbReference type="EMBL" id="NPDZ01000015">
    <property type="protein sequence ID" value="PJZ71994.1"/>
    <property type="molecule type" value="Genomic_DNA"/>
</dbReference>
<dbReference type="RefSeq" id="WP_100714930.1">
    <property type="nucleotide sequence ID" value="NZ_NPDY01000018.1"/>
</dbReference>
<gene>
    <name evidence="1" type="ORF">CH360_15310</name>
    <name evidence="2" type="ORF">CH373_16765</name>
</gene>
<accession>A0A2M9ZJ42</accession>
<name>A0A2M9ZJ42_9LEPT</name>
<sequence>MNQDKKHTPQFKTLFCLTLYQGLNYRFRTAFLALLLFFSLSLVFNVQASSLDPSILKEGDIIFHESLSKQSKALKLATKSRYTHIGILFRFGQELKVLEAVEPVRITELESFIARGKNRHFVIKRLNNFDQHLSDQKIQKMKDYGRSFLGRHYDPFFEWSDERIYCTELVWKIYKKIIGVELGPLSHLSDFDLSDPFVQKMMKARYGSKIPYHENVMSPSDMFKSELLVTVIEKN</sequence>
<dbReference type="EMBL" id="NPDY01000018">
    <property type="protein sequence ID" value="PJZ68647.1"/>
    <property type="molecule type" value="Genomic_DNA"/>
</dbReference>
<evidence type="ECO:0000313" key="1">
    <source>
        <dbReference type="EMBL" id="PJZ68647.1"/>
    </source>
</evidence>
<comment type="caution">
    <text evidence="2">The sequence shown here is derived from an EMBL/GenBank/DDBJ whole genome shotgun (WGS) entry which is preliminary data.</text>
</comment>
<reference evidence="3 4" key="1">
    <citation type="submission" date="2017-07" db="EMBL/GenBank/DDBJ databases">
        <title>Leptospira spp. isolated from tropical soils.</title>
        <authorList>
            <person name="Thibeaux R."/>
            <person name="Iraola G."/>
            <person name="Ferres I."/>
            <person name="Bierque E."/>
            <person name="Girault D."/>
            <person name="Soupe-Gilbert M.-E."/>
            <person name="Picardeau M."/>
            <person name="Goarant C."/>
        </authorList>
    </citation>
    <scope>NUCLEOTIDE SEQUENCE [LARGE SCALE GENOMIC DNA]</scope>
    <source>
        <strain evidence="2 4">FH1-B-B1</strain>
        <strain evidence="1 3">FH1-B-C1</strain>
    </source>
</reference>
<dbReference type="NCBIfam" id="NF007458">
    <property type="entry name" value="PRK10030.1"/>
    <property type="match status" value="1"/>
</dbReference>
<protein>
    <submittedName>
        <fullName evidence="2">Peptidoglycan peptidase</fullName>
    </submittedName>
</protein>
<dbReference type="Gene3D" id="3.90.1720.10">
    <property type="entry name" value="endopeptidase domain like (from Nostoc punctiforme)"/>
    <property type="match status" value="1"/>
</dbReference>
<dbReference type="OrthoDB" id="195541at2"/>
<dbReference type="AlphaFoldDB" id="A0A2M9ZJ42"/>
<proteinExistence type="predicted"/>
<evidence type="ECO:0000313" key="4">
    <source>
        <dbReference type="Proteomes" id="UP000231990"/>
    </source>
</evidence>
<dbReference type="InterPro" id="IPR024453">
    <property type="entry name" value="Peptidase_C92"/>
</dbReference>
<organism evidence="2 4">
    <name type="scientific">Leptospira perolatii</name>
    <dbReference type="NCBI Taxonomy" id="2023191"/>
    <lineage>
        <taxon>Bacteria</taxon>
        <taxon>Pseudomonadati</taxon>
        <taxon>Spirochaetota</taxon>
        <taxon>Spirochaetia</taxon>
        <taxon>Leptospirales</taxon>
        <taxon>Leptospiraceae</taxon>
        <taxon>Leptospira</taxon>
    </lineage>
</organism>
<keyword evidence="3" id="KW-1185">Reference proteome</keyword>
<dbReference type="Pfam" id="PF05708">
    <property type="entry name" value="Peptidase_C92"/>
    <property type="match status" value="1"/>
</dbReference>
<evidence type="ECO:0000313" key="3">
    <source>
        <dbReference type="Proteomes" id="UP000231962"/>
    </source>
</evidence>
<dbReference type="SUPFAM" id="SSF54001">
    <property type="entry name" value="Cysteine proteinases"/>
    <property type="match status" value="1"/>
</dbReference>
<dbReference type="Proteomes" id="UP000231962">
    <property type="component" value="Unassembled WGS sequence"/>
</dbReference>
<evidence type="ECO:0000313" key="2">
    <source>
        <dbReference type="EMBL" id="PJZ71994.1"/>
    </source>
</evidence>
<dbReference type="Proteomes" id="UP000231990">
    <property type="component" value="Unassembled WGS sequence"/>
</dbReference>
<dbReference type="InterPro" id="IPR038765">
    <property type="entry name" value="Papain-like_cys_pep_sf"/>
</dbReference>